<evidence type="ECO:0000313" key="5">
    <source>
        <dbReference type="EMBL" id="BDG58973.1"/>
    </source>
</evidence>
<comment type="similarity">
    <text evidence="1">Belongs to the short-chain dehydrogenases/reductases (SDR) family.</text>
</comment>
<dbReference type="GO" id="GO:0030497">
    <property type="term" value="P:fatty acid elongation"/>
    <property type="evidence" value="ECO:0007669"/>
    <property type="project" value="TreeGrafter"/>
</dbReference>
<dbReference type="RefSeq" id="WP_264843096.1">
    <property type="nucleotide sequence ID" value="NZ_AP025628.1"/>
</dbReference>
<dbReference type="SMART" id="SM00822">
    <property type="entry name" value="PKS_KR"/>
    <property type="match status" value="1"/>
</dbReference>
<dbReference type="NCBIfam" id="NF005559">
    <property type="entry name" value="PRK07231.1"/>
    <property type="match status" value="1"/>
</dbReference>
<gene>
    <name evidence="5" type="ORF">caldi_00630</name>
</gene>
<feature type="domain" description="Ketoreductase" evidence="4">
    <location>
        <begin position="13"/>
        <end position="186"/>
    </location>
</feature>
<accession>A0AA35CIK3</accession>
<protein>
    <submittedName>
        <fullName evidence="5">Gluconate 5-dehydrogenase</fullName>
    </submittedName>
</protein>
<dbReference type="AlphaFoldDB" id="A0AA35CIK3"/>
<evidence type="ECO:0000259" key="4">
    <source>
        <dbReference type="SMART" id="SM00822"/>
    </source>
</evidence>
<dbReference type="PRINTS" id="PR00081">
    <property type="entry name" value="GDHRDH"/>
</dbReference>
<keyword evidence="3" id="KW-1133">Transmembrane helix</keyword>
<feature type="transmembrane region" description="Helical" evidence="3">
    <location>
        <begin position="229"/>
        <end position="250"/>
    </location>
</feature>
<dbReference type="Proteomes" id="UP001163687">
    <property type="component" value="Chromosome"/>
</dbReference>
<dbReference type="PANTHER" id="PTHR42760">
    <property type="entry name" value="SHORT-CHAIN DEHYDROGENASES/REDUCTASES FAMILY MEMBER"/>
    <property type="match status" value="1"/>
</dbReference>
<dbReference type="EMBL" id="AP025628">
    <property type="protein sequence ID" value="BDG58973.1"/>
    <property type="molecule type" value="Genomic_DNA"/>
</dbReference>
<sequence>MRDIRDLFDLSGQVALVTGGSRGLGLEMAIGLGQAGARVAVTARRREWLDSAAEELARQGIEHMALEADVSDPDSVQRLVEAVENRLGPVDVLVNSAGVSWGAPALEMPLAEWRRVLDINLTGTFLCCQAVGRRMVDRGRGAIINVASVVGLYGTPPQVLDAVGYAASKGGVIALTRDLAVKWAPHGVRVNCIAPGFFPTRLSRGVLEKAEEAIIRTVPMGRVGREGELMGVAVFLASAAASYITGQIILVDGGMSAA</sequence>
<evidence type="ECO:0000256" key="1">
    <source>
        <dbReference type="ARBA" id="ARBA00006484"/>
    </source>
</evidence>
<organism evidence="5 6">
    <name type="scientific">Caldinitratiruptor microaerophilus</name>
    <dbReference type="NCBI Taxonomy" id="671077"/>
    <lineage>
        <taxon>Bacteria</taxon>
        <taxon>Bacillati</taxon>
        <taxon>Bacillota</taxon>
        <taxon>Clostridia</taxon>
        <taxon>Eubacteriales</taxon>
        <taxon>Symbiobacteriaceae</taxon>
        <taxon>Caldinitratiruptor</taxon>
    </lineage>
</organism>
<dbReference type="Pfam" id="PF13561">
    <property type="entry name" value="adh_short_C2"/>
    <property type="match status" value="1"/>
</dbReference>
<dbReference type="InterPro" id="IPR057326">
    <property type="entry name" value="KR_dom"/>
</dbReference>
<dbReference type="Gene3D" id="3.40.50.720">
    <property type="entry name" value="NAD(P)-binding Rossmann-like Domain"/>
    <property type="match status" value="1"/>
</dbReference>
<keyword evidence="2" id="KW-0560">Oxidoreductase</keyword>
<reference evidence="5" key="1">
    <citation type="submission" date="2022-03" db="EMBL/GenBank/DDBJ databases">
        <title>Complete genome sequence of Caldinitratiruptor microaerophilus.</title>
        <authorList>
            <person name="Mukaiyama R."/>
            <person name="Nishiyama T."/>
            <person name="Ueda K."/>
        </authorList>
    </citation>
    <scope>NUCLEOTIDE SEQUENCE</scope>
    <source>
        <strain evidence="5">JCM 16183</strain>
    </source>
</reference>
<keyword evidence="3" id="KW-0472">Membrane</keyword>
<dbReference type="FunFam" id="3.40.50.720:FF:000240">
    <property type="entry name" value="SDR family oxidoreductase"/>
    <property type="match status" value="1"/>
</dbReference>
<proteinExistence type="inferred from homology"/>
<dbReference type="InterPro" id="IPR020904">
    <property type="entry name" value="Sc_DH/Rdtase_CS"/>
</dbReference>
<evidence type="ECO:0000313" key="6">
    <source>
        <dbReference type="Proteomes" id="UP001163687"/>
    </source>
</evidence>
<dbReference type="PRINTS" id="PR00080">
    <property type="entry name" value="SDRFAMILY"/>
</dbReference>
<dbReference type="InterPro" id="IPR036291">
    <property type="entry name" value="NAD(P)-bd_dom_sf"/>
</dbReference>
<dbReference type="GO" id="GO:0005975">
    <property type="term" value="P:carbohydrate metabolic process"/>
    <property type="evidence" value="ECO:0007669"/>
    <property type="project" value="UniProtKB-ARBA"/>
</dbReference>
<dbReference type="PANTHER" id="PTHR42760:SF40">
    <property type="entry name" value="3-OXOACYL-[ACYL-CARRIER-PROTEIN] REDUCTASE, CHLOROPLASTIC"/>
    <property type="match status" value="1"/>
</dbReference>
<keyword evidence="3" id="KW-0812">Transmembrane</keyword>
<dbReference type="InterPro" id="IPR002347">
    <property type="entry name" value="SDR_fam"/>
</dbReference>
<dbReference type="GO" id="GO:0016616">
    <property type="term" value="F:oxidoreductase activity, acting on the CH-OH group of donors, NAD or NADP as acceptor"/>
    <property type="evidence" value="ECO:0007669"/>
    <property type="project" value="UniProtKB-ARBA"/>
</dbReference>
<dbReference type="PROSITE" id="PS00061">
    <property type="entry name" value="ADH_SHORT"/>
    <property type="match status" value="1"/>
</dbReference>
<evidence type="ECO:0000256" key="3">
    <source>
        <dbReference type="SAM" id="Phobius"/>
    </source>
</evidence>
<dbReference type="KEGG" id="cmic:caldi_00630"/>
<name>A0AA35CIK3_9FIRM</name>
<dbReference type="NCBIfam" id="NF006070">
    <property type="entry name" value="PRK08213.1"/>
    <property type="match status" value="1"/>
</dbReference>
<evidence type="ECO:0000256" key="2">
    <source>
        <dbReference type="ARBA" id="ARBA00023002"/>
    </source>
</evidence>
<keyword evidence="6" id="KW-1185">Reference proteome</keyword>
<dbReference type="SUPFAM" id="SSF51735">
    <property type="entry name" value="NAD(P)-binding Rossmann-fold domains"/>
    <property type="match status" value="1"/>
</dbReference>